<organism evidence="2 3">
    <name type="scientific">Sorangium cellulosum</name>
    <name type="common">Polyangium cellulosum</name>
    <dbReference type="NCBI Taxonomy" id="56"/>
    <lineage>
        <taxon>Bacteria</taxon>
        <taxon>Pseudomonadati</taxon>
        <taxon>Myxococcota</taxon>
        <taxon>Polyangia</taxon>
        <taxon>Polyangiales</taxon>
        <taxon>Polyangiaceae</taxon>
        <taxon>Sorangium</taxon>
    </lineage>
</organism>
<dbReference type="AlphaFoldDB" id="A0A2L0FA63"/>
<dbReference type="RefSeq" id="WP_159398008.1">
    <property type="nucleotide sequence ID" value="NZ_CP012673.1"/>
</dbReference>
<gene>
    <name evidence="2" type="ORF">SOCE26_100160</name>
</gene>
<dbReference type="EMBL" id="CP012673">
    <property type="protein sequence ID" value="AUX48478.1"/>
    <property type="molecule type" value="Genomic_DNA"/>
</dbReference>
<evidence type="ECO:0000313" key="2">
    <source>
        <dbReference type="EMBL" id="AUX48478.1"/>
    </source>
</evidence>
<feature type="compositionally biased region" description="Low complexity" evidence="1">
    <location>
        <begin position="9"/>
        <end position="34"/>
    </location>
</feature>
<feature type="compositionally biased region" description="Low complexity" evidence="1">
    <location>
        <begin position="98"/>
        <end position="119"/>
    </location>
</feature>
<dbReference type="OrthoDB" id="5500248at2"/>
<proteinExistence type="predicted"/>
<feature type="compositionally biased region" description="Pro residues" evidence="1">
    <location>
        <begin position="64"/>
        <end position="85"/>
    </location>
</feature>
<sequence length="366" mass="37782">MTRPPRPSSVPARPSSVPARPSSVPARPSSVPARRARFAGLAARAVALAVGLAAAVPGRAGAQPRPPRPAPVDAAPAPPAPPRPAGPLDGATYDYDHPATPAAGPARQGAAPSADAAAPAVPPEQRWLGRAFVHRLAAADPARPLPVLVFLHGTNTAQIKHRWMGGGQEGDVRRIAAQLMESGQVPPIVVAAPSVVLPAAAGVARTSWPAFDLGTFLDATAARLRGVATLDRTRVVVAAHSGGGCNSAGGIATALRVSPPAHAALVIDTCMDVELAPSLAQAAPTTHVVVSWQTMTWAKRPLRDFALAFQRAAEAHPPAAGVLRELEHLHPTEPMPHDAMVPLVLRRWLPPLLSPDAAPRVPCISP</sequence>
<accession>A0A2L0FA63</accession>
<dbReference type="InterPro" id="IPR029058">
    <property type="entry name" value="AB_hydrolase_fold"/>
</dbReference>
<reference evidence="2 3" key="1">
    <citation type="submission" date="2015-09" db="EMBL/GenBank/DDBJ databases">
        <title>Sorangium comparison.</title>
        <authorList>
            <person name="Zaburannyi N."/>
            <person name="Bunk B."/>
            <person name="Overmann J."/>
            <person name="Mueller R."/>
        </authorList>
    </citation>
    <scope>NUCLEOTIDE SEQUENCE [LARGE SCALE GENOMIC DNA]</scope>
    <source>
        <strain evidence="2 3">So ce26</strain>
    </source>
</reference>
<evidence type="ECO:0000256" key="1">
    <source>
        <dbReference type="SAM" id="MobiDB-lite"/>
    </source>
</evidence>
<feature type="region of interest" description="Disordered" evidence="1">
    <location>
        <begin position="1"/>
        <end position="34"/>
    </location>
</feature>
<dbReference type="SUPFAM" id="SSF53474">
    <property type="entry name" value="alpha/beta-Hydrolases"/>
    <property type="match status" value="1"/>
</dbReference>
<evidence type="ECO:0000313" key="3">
    <source>
        <dbReference type="Proteomes" id="UP000238348"/>
    </source>
</evidence>
<dbReference type="Proteomes" id="UP000238348">
    <property type="component" value="Chromosome"/>
</dbReference>
<evidence type="ECO:0008006" key="4">
    <source>
        <dbReference type="Google" id="ProtNLM"/>
    </source>
</evidence>
<name>A0A2L0FA63_SORCE</name>
<dbReference type="Gene3D" id="3.40.50.1820">
    <property type="entry name" value="alpha/beta hydrolase"/>
    <property type="match status" value="1"/>
</dbReference>
<feature type="region of interest" description="Disordered" evidence="1">
    <location>
        <begin position="58"/>
        <end position="121"/>
    </location>
</feature>
<protein>
    <recommendedName>
        <fullName evidence="4">Esterase</fullName>
    </recommendedName>
</protein>